<keyword evidence="2" id="KW-1185">Reference proteome</keyword>
<proteinExistence type="predicted"/>
<name>A0A164MVY8_9AGAM</name>
<dbReference type="EMBL" id="KV419457">
    <property type="protein sequence ID" value="KZS87091.1"/>
    <property type="molecule type" value="Genomic_DNA"/>
</dbReference>
<accession>A0A164MVY8</accession>
<gene>
    <name evidence="1" type="ORF">SISNIDRAFT_471263</name>
</gene>
<sequence length="332" mass="37435">MNGINGDHLNDQYAVTRLLYVGSHIRRDPFEEGFDDAVIDENIEGMGPAPPGTPPPVPQWGQLAGGLWNNNQNAWVQEEYVRSPSHGCHRLTPPLKSVPVSLVFRVTRARLNPFSRLDLALTIGQRFLEVLGAVTENPGGLLDGLAASRAAVVGPGLDAIMRWQPIITHEVWNDPAQPCLDLIAHDDDFDTLHAALLNDGWVRSIESNVDEQVDVSEYMFFLASGRCRRMWTYQKMVVTDRLKLRVTDIEDVQSRYPIAFFSRCCHQRVCTILFPTNAGGLRPIDNAFDRLRRHYLHDVPNILVPPEAIDVQLRRVDDNVLFTDLIDHAFDD</sequence>
<evidence type="ECO:0000313" key="2">
    <source>
        <dbReference type="Proteomes" id="UP000076722"/>
    </source>
</evidence>
<dbReference type="Proteomes" id="UP000076722">
    <property type="component" value="Unassembled WGS sequence"/>
</dbReference>
<protein>
    <submittedName>
        <fullName evidence="1">Uncharacterized protein</fullName>
    </submittedName>
</protein>
<organism evidence="1 2">
    <name type="scientific">Sistotremastrum niveocremeum HHB9708</name>
    <dbReference type="NCBI Taxonomy" id="1314777"/>
    <lineage>
        <taxon>Eukaryota</taxon>
        <taxon>Fungi</taxon>
        <taxon>Dikarya</taxon>
        <taxon>Basidiomycota</taxon>
        <taxon>Agaricomycotina</taxon>
        <taxon>Agaricomycetes</taxon>
        <taxon>Sistotremastrales</taxon>
        <taxon>Sistotremastraceae</taxon>
        <taxon>Sertulicium</taxon>
        <taxon>Sertulicium niveocremeum</taxon>
    </lineage>
</organism>
<reference evidence="1 2" key="1">
    <citation type="journal article" date="2016" name="Mol. Biol. Evol.">
        <title>Comparative Genomics of Early-Diverging Mushroom-Forming Fungi Provides Insights into the Origins of Lignocellulose Decay Capabilities.</title>
        <authorList>
            <person name="Nagy L.G."/>
            <person name="Riley R."/>
            <person name="Tritt A."/>
            <person name="Adam C."/>
            <person name="Daum C."/>
            <person name="Floudas D."/>
            <person name="Sun H."/>
            <person name="Yadav J.S."/>
            <person name="Pangilinan J."/>
            <person name="Larsson K.H."/>
            <person name="Matsuura K."/>
            <person name="Barry K."/>
            <person name="Labutti K."/>
            <person name="Kuo R."/>
            <person name="Ohm R.A."/>
            <person name="Bhattacharya S.S."/>
            <person name="Shirouzu T."/>
            <person name="Yoshinaga Y."/>
            <person name="Martin F.M."/>
            <person name="Grigoriev I.V."/>
            <person name="Hibbett D.S."/>
        </authorList>
    </citation>
    <scope>NUCLEOTIDE SEQUENCE [LARGE SCALE GENOMIC DNA]</scope>
    <source>
        <strain evidence="1 2">HHB9708</strain>
    </source>
</reference>
<evidence type="ECO:0000313" key="1">
    <source>
        <dbReference type="EMBL" id="KZS87091.1"/>
    </source>
</evidence>
<dbReference type="AlphaFoldDB" id="A0A164MVY8"/>